<evidence type="ECO:0000313" key="3">
    <source>
        <dbReference type="Araport" id="AT1G53950"/>
    </source>
</evidence>
<evidence type="ECO:0000313" key="7">
    <source>
        <dbReference type="Proteomes" id="UP000006548"/>
    </source>
</evidence>
<dbReference type="GO" id="GO:0031625">
    <property type="term" value="F:ubiquitin protein ligase binding"/>
    <property type="evidence" value="ECO:0000318"/>
    <property type="project" value="GO_Central"/>
</dbReference>
<dbReference type="SUPFAM" id="SSF54236">
    <property type="entry name" value="Ubiquitin-like"/>
    <property type="match status" value="1"/>
</dbReference>
<dbReference type="EMBL" id="CP002684">
    <property type="protein sequence ID" value="AEE33029.2"/>
    <property type="molecule type" value="Genomic_DNA"/>
</dbReference>
<dbReference type="STRING" id="3702.Q9SYF2"/>
<sequence>MYKKRQRGEREREIKVEFAMHISIKTLEGKRIKLEVEDSSNTIDLKIHGEPTRELVVDLSPTPDTGAIMMIFIKTLTGRTNTYEVKGSDTIRELKAKHEEKEGIPVEQQRLIFQGRVLEDSKAISDYNIKHESTLHITLHQCGC</sequence>
<dbReference type="SMART" id="SM00213">
    <property type="entry name" value="UBQ"/>
    <property type="match status" value="1"/>
</dbReference>
<proteinExistence type="evidence at transcript level"/>
<dbReference type="TAIR" id="AT1G53950"/>
<dbReference type="GO" id="GO:0005737">
    <property type="term" value="C:cytoplasm"/>
    <property type="evidence" value="ECO:0000318"/>
    <property type="project" value="GO_Central"/>
</dbReference>
<dbReference type="AlphaFoldDB" id="Q9SYF2"/>
<dbReference type="ExpressionAtlas" id="Q9SYF2">
    <property type="expression patterns" value="baseline and differential"/>
</dbReference>
<dbReference type="Pfam" id="PF00240">
    <property type="entry name" value="ubiquitin"/>
    <property type="match status" value="1"/>
</dbReference>
<reference evidence="4" key="1">
    <citation type="submission" date="1999-04" db="EMBL/GenBank/DDBJ databases">
        <title>Arabidopsis thaliana chromosome 1 BAC F15I1 sequence.</title>
        <authorList>
            <person name="Vysotskaia V.S."/>
            <person name="Schwartz J.R."/>
            <person name="Yu G."/>
            <person name="Toriumi M."/>
            <person name="Lenz C."/>
            <person name="Liu S."/>
            <person name="Li J."/>
            <person name="Kremenetskaia I."/>
            <person name="Luros J."/>
            <person name="Ngan I."/>
            <person name="Gonzalez A."/>
            <person name="Altafi H."/>
            <person name="Araujo R."/>
            <person name="Chao Q."/>
            <person name="Conn L."/>
            <person name="Conway A.B."/>
            <person name="Dunn P."/>
            <person name="Hansen N."/>
            <person name="Huizar L."/>
            <person name="Kim C."/>
            <person name="Palm C."/>
            <person name="Rowley D."/>
            <person name="Shinn P."/>
            <person name="Walker M."/>
            <person name="Davis R.W."/>
            <person name="Ecker J.R."/>
            <person name="Federspiel N.A."/>
            <person name="Theologis A."/>
        </authorList>
    </citation>
    <scope>NUCLEOTIDE SEQUENCE</scope>
</reference>
<evidence type="ECO:0000256" key="1">
    <source>
        <dbReference type="ARBA" id="ARBA00022499"/>
    </source>
</evidence>
<dbReference type="GlyGen" id="Q9SYF2">
    <property type="glycosylation" value="1 site"/>
</dbReference>
<dbReference type="InterPro" id="IPR000626">
    <property type="entry name" value="Ubiquitin-like_dom"/>
</dbReference>
<keyword evidence="7" id="KW-1185">Reference proteome</keyword>
<dbReference type="FunCoup" id="Q9SYF2">
    <property type="interactions" value="3"/>
</dbReference>
<reference evidence="5" key="5">
    <citation type="submission" date="2016-05" db="EMBL/GenBank/DDBJ databases">
        <authorList>
            <person name="Krishnakumar V."/>
            <person name="Cheng C.-Y."/>
            <person name="Chan A.P."/>
            <person name="Schobel S."/>
            <person name="Kim M."/>
            <person name="Ferlanti E.S."/>
            <person name="Belyaeva I."/>
            <person name="Rosen B.D."/>
            <person name="Micklem G."/>
            <person name="Miller J.R."/>
            <person name="Vaughn M."/>
            <person name="Town C.D."/>
        </authorList>
    </citation>
    <scope>NUCLEOTIDE SEQUENCE</scope>
</reference>
<dbReference type="InterPro" id="IPR019956">
    <property type="entry name" value="Ubiquitin_dom"/>
</dbReference>
<dbReference type="Proteomes" id="UP000006548">
    <property type="component" value="Chromosome 1"/>
</dbReference>
<dbReference type="GO" id="GO:0003729">
    <property type="term" value="F:mRNA binding"/>
    <property type="evidence" value="ECO:0007669"/>
    <property type="project" value="UniProtKB-ARBA"/>
</dbReference>
<reference evidence="5 7" key="2">
    <citation type="journal article" date="2000" name="Nature">
        <title>Sequence and analysis of chromosome 1 of the plant Arabidopsis thaliana.</title>
        <authorList>
            <person name="Theologis A."/>
            <person name="Ecker J.R."/>
            <person name="Palm C.J."/>
            <person name="Federspiel N.A."/>
            <person name="Kaul S."/>
            <person name="White O."/>
            <person name="Alonso J."/>
            <person name="Altafi H."/>
            <person name="Araujo R."/>
            <person name="Bowman C.L."/>
            <person name="Brooks S.Y."/>
            <person name="Buehler E."/>
            <person name="Chan A."/>
            <person name="Chao Q."/>
            <person name="Chen H."/>
            <person name="Cheuk R.F."/>
            <person name="Chin C.W."/>
            <person name="Chung M.K."/>
            <person name="Conn L."/>
            <person name="Conway A.B."/>
            <person name="Conway A.R."/>
            <person name="Creasy T.H."/>
            <person name="Dewar K."/>
            <person name="Dunn P."/>
            <person name="Etgu P."/>
            <person name="Feldblyum T.V."/>
            <person name="Feng J."/>
            <person name="Fong B."/>
            <person name="Fujii C.Y."/>
            <person name="Gill J.E."/>
            <person name="Goldsmith A.D."/>
            <person name="Haas B."/>
            <person name="Hansen N.F."/>
            <person name="Hughes B."/>
            <person name="Huizar L."/>
            <person name="Hunter J.L."/>
            <person name="Jenkins J."/>
            <person name="Johnson-Hopson C."/>
            <person name="Khan S."/>
            <person name="Khaykin E."/>
            <person name="Kim C.J."/>
            <person name="Koo H.L."/>
            <person name="Kremenetskaia I."/>
            <person name="Kurtz D.B."/>
            <person name="Kwan A."/>
            <person name="Lam B."/>
            <person name="Langin-Hooper S."/>
            <person name="Lee A."/>
            <person name="Lee J.M."/>
            <person name="Lenz C.A."/>
            <person name="Li J.H."/>
            <person name="Li Y."/>
            <person name="Lin X."/>
            <person name="Liu S.X."/>
            <person name="Liu Z.A."/>
            <person name="Luros J.S."/>
            <person name="Maiti R."/>
            <person name="Marziali A."/>
            <person name="Militscher J."/>
            <person name="Miranda M."/>
            <person name="Nguyen M."/>
            <person name="Nierman W.C."/>
            <person name="Osborne B.I."/>
            <person name="Pai G."/>
            <person name="Peterson J."/>
            <person name="Pham P.K."/>
            <person name="Rizzo M."/>
            <person name="Rooney T."/>
            <person name="Rowley D."/>
            <person name="Sakano H."/>
            <person name="Salzberg S.L."/>
            <person name="Schwartz J.R."/>
            <person name="Shinn P."/>
            <person name="Southwick A.M."/>
            <person name="Sun H."/>
            <person name="Tallon L.J."/>
            <person name="Tambunga G."/>
            <person name="Toriumi M.J."/>
            <person name="Town C.D."/>
            <person name="Utterback T."/>
            <person name="Van Aken S."/>
            <person name="Vaysberg M."/>
            <person name="Vysotskaia V.S."/>
            <person name="Walker M."/>
            <person name="Wu D."/>
            <person name="Yu G."/>
            <person name="Fraser C.M."/>
            <person name="Venter J.C."/>
            <person name="Davis R.W."/>
        </authorList>
    </citation>
    <scope>NUCLEOTIDE SEQUENCE [LARGE SCALE GENOMIC DNA]</scope>
    <source>
        <strain evidence="7">cv. Columbia</strain>
    </source>
</reference>
<dbReference type="Araport" id="AT1G53950"/>
<gene>
    <name evidence="4" type="primary">F15I1.4</name>
    <name evidence="3 5" type="ordered locus">At1g53950</name>
    <name evidence="6" type="ordered locus">At1g53960/F15I1_4</name>
    <name evidence="5" type="ORF">T18A20.25</name>
</gene>
<dbReference type="PIR" id="A96580">
    <property type="entry name" value="A96580"/>
</dbReference>
<dbReference type="GO" id="GO:0031386">
    <property type="term" value="F:protein tag activity"/>
    <property type="evidence" value="ECO:0000318"/>
    <property type="project" value="GO_Central"/>
</dbReference>
<reference evidence="7" key="6">
    <citation type="journal article" date="2017" name="Plant J.">
        <title>Araport11: a complete reannotation of the Arabidopsis thaliana reference genome.</title>
        <authorList>
            <person name="Cheng C.Y."/>
            <person name="Krishnakumar V."/>
            <person name="Chan A.P."/>
            <person name="Thibaud-Nissen F."/>
            <person name="Schobel S."/>
            <person name="Town C.D."/>
        </authorList>
    </citation>
    <scope>GENOME REANNOTATION</scope>
    <source>
        <strain evidence="7">cv. Columbia</strain>
    </source>
</reference>
<dbReference type="PANTHER" id="PTHR10666">
    <property type="entry name" value="UBIQUITIN"/>
    <property type="match status" value="1"/>
</dbReference>
<accession>F4HTF5</accession>
<dbReference type="EMBL" id="AK117547">
    <property type="protein sequence ID" value="BAC42208.1"/>
    <property type="molecule type" value="mRNA"/>
</dbReference>
<evidence type="ECO:0000313" key="6">
    <source>
        <dbReference type="EMBL" id="BAC42208.1"/>
    </source>
</evidence>
<keyword evidence="1" id="KW-1017">Isopeptide bond</keyword>
<accession>Q9SYF2</accession>
<dbReference type="GO" id="GO:0019941">
    <property type="term" value="P:modification-dependent protein catabolic process"/>
    <property type="evidence" value="ECO:0000318"/>
    <property type="project" value="GO_Central"/>
</dbReference>
<organism evidence="4">
    <name type="scientific">Arabidopsis thaliana</name>
    <name type="common">Mouse-ear cress</name>
    <dbReference type="NCBI Taxonomy" id="3702"/>
    <lineage>
        <taxon>Eukaryota</taxon>
        <taxon>Viridiplantae</taxon>
        <taxon>Streptophyta</taxon>
        <taxon>Embryophyta</taxon>
        <taxon>Tracheophyta</taxon>
        <taxon>Spermatophyta</taxon>
        <taxon>Magnoliopsida</taxon>
        <taxon>eudicotyledons</taxon>
        <taxon>Gunneridae</taxon>
        <taxon>Pentapetalae</taxon>
        <taxon>rosids</taxon>
        <taxon>malvids</taxon>
        <taxon>Brassicales</taxon>
        <taxon>Brassicaceae</taxon>
        <taxon>Camelineae</taxon>
        <taxon>Arabidopsis</taxon>
    </lineage>
</organism>
<feature type="domain" description="Ubiquitin-like" evidence="2">
    <location>
        <begin position="69"/>
        <end position="144"/>
    </location>
</feature>
<dbReference type="InterPro" id="IPR029071">
    <property type="entry name" value="Ubiquitin-like_domsf"/>
</dbReference>
<dbReference type="InterPro" id="IPR050158">
    <property type="entry name" value="Ubiquitin_ubiquitin-like"/>
</dbReference>
<dbReference type="PROSITE" id="PS50053">
    <property type="entry name" value="UBIQUITIN_2"/>
    <property type="match status" value="1"/>
</dbReference>
<protein>
    <submittedName>
        <fullName evidence="4">F15I1.4 protein</fullName>
    </submittedName>
    <submittedName>
        <fullName evidence="5">Ubiquitin-40S ribosomal S27a-like protein</fullName>
    </submittedName>
</protein>
<dbReference type="GO" id="GO:0005634">
    <property type="term" value="C:nucleus"/>
    <property type="evidence" value="ECO:0000318"/>
    <property type="project" value="GO_Central"/>
</dbReference>
<evidence type="ECO:0000313" key="5">
    <source>
        <dbReference type="EMBL" id="AEE33029.2"/>
    </source>
</evidence>
<dbReference type="PRINTS" id="PR00348">
    <property type="entry name" value="UBIQUITIN"/>
</dbReference>
<dbReference type="RefSeq" id="NP_001319219.1">
    <property type="nucleotide sequence ID" value="NM_001333622.1"/>
</dbReference>
<dbReference type="OMA" id="NIKHEST"/>
<dbReference type="GeneID" id="28717351"/>
<dbReference type="Gene3D" id="3.10.20.90">
    <property type="entry name" value="Phosphatidylinositol 3-kinase Catalytic Subunit, Chain A, domain 1"/>
    <property type="match status" value="1"/>
</dbReference>
<dbReference type="SMR" id="Q9SYF2"/>
<dbReference type="FunFam" id="3.10.20.90:FF:000792">
    <property type="entry name" value="F15I1.4 protein"/>
    <property type="match status" value="1"/>
</dbReference>
<dbReference type="KEGG" id="ath:AT1G53950"/>
<name>Q9SYF2_ARATH</name>
<reference evidence="6" key="3">
    <citation type="submission" date="2002-11" db="EMBL/GenBank/DDBJ databases">
        <title>Arabidopsis thaliana full-length cDNA.</title>
        <authorList>
            <person name="Seki M."/>
            <person name="Iida K."/>
            <person name="Satou M."/>
            <person name="Sakurai T."/>
            <person name="Akiyama K."/>
            <person name="Ishida J."/>
            <person name="Nakajima M."/>
            <person name="Enju A."/>
            <person name="Kamiya A."/>
            <person name="Narusaka M."/>
            <person name="Carninci P."/>
            <person name="Kawai J."/>
            <person name="Hayashizaki Y."/>
            <person name="Shinozaki K."/>
        </authorList>
    </citation>
    <scope>NUCLEOTIDE SEQUENCE</scope>
</reference>
<evidence type="ECO:0000313" key="4">
    <source>
        <dbReference type="EMBL" id="AAD25767.1"/>
    </source>
</evidence>
<dbReference type="GO" id="GO:0016567">
    <property type="term" value="P:protein ubiquitination"/>
    <property type="evidence" value="ECO:0000318"/>
    <property type="project" value="GO_Central"/>
</dbReference>
<evidence type="ECO:0000259" key="2">
    <source>
        <dbReference type="PROSITE" id="PS50053"/>
    </source>
</evidence>
<dbReference type="EMBL" id="AC006577">
    <property type="protein sequence ID" value="AAD25767.1"/>
    <property type="molecule type" value="Genomic_DNA"/>
</dbReference>
<reference evidence="5" key="4">
    <citation type="submission" date="2011-02" db="EMBL/GenBank/DDBJ databases">
        <authorList>
            <consortium name="TAIR"/>
            <person name="Swarbreck D."/>
            <person name="Lamesch P."/>
            <person name="Wilks C."/>
            <person name="Huala E."/>
        </authorList>
    </citation>
    <scope>NUCLEOTIDE SEQUENCE</scope>
</reference>